<evidence type="ECO:0008006" key="3">
    <source>
        <dbReference type="Google" id="ProtNLM"/>
    </source>
</evidence>
<name>A0A518ISD9_9BACT</name>
<organism evidence="1 2">
    <name type="scientific">Rosistilla oblonga</name>
    <dbReference type="NCBI Taxonomy" id="2527990"/>
    <lineage>
        <taxon>Bacteria</taxon>
        <taxon>Pseudomonadati</taxon>
        <taxon>Planctomycetota</taxon>
        <taxon>Planctomycetia</taxon>
        <taxon>Pirellulales</taxon>
        <taxon>Pirellulaceae</taxon>
        <taxon>Rosistilla</taxon>
    </lineage>
</organism>
<dbReference type="AlphaFoldDB" id="A0A518ISD9"/>
<proteinExistence type="predicted"/>
<dbReference type="Proteomes" id="UP000316770">
    <property type="component" value="Chromosome"/>
</dbReference>
<accession>A0A518ISD9</accession>
<dbReference type="EMBL" id="CP036318">
    <property type="protein sequence ID" value="QDV56005.1"/>
    <property type="molecule type" value="Genomic_DNA"/>
</dbReference>
<evidence type="ECO:0000313" key="2">
    <source>
        <dbReference type="Proteomes" id="UP000316770"/>
    </source>
</evidence>
<dbReference type="RefSeq" id="WP_145119578.1">
    <property type="nucleotide sequence ID" value="NZ_CP036292.1"/>
</dbReference>
<sequence>MTMDKSLKVQAGAIKSRNVLTRAERISRLQELDKWTEDSAVVGMAKVRVQKVSLKKKKKVKKEDDKKK</sequence>
<protein>
    <recommendedName>
        <fullName evidence="3">Small basic protein</fullName>
    </recommendedName>
</protein>
<dbReference type="NCBIfam" id="TIGR04137">
    <property type="entry name" value="Chlam_Ver_rRNA"/>
    <property type="match status" value="1"/>
</dbReference>
<evidence type="ECO:0000313" key="1">
    <source>
        <dbReference type="EMBL" id="QDV56005.1"/>
    </source>
</evidence>
<dbReference type="InterPro" id="IPR026405">
    <property type="entry name" value="Chlam/Ver/Plancto_rRNA"/>
</dbReference>
<reference evidence="1 2" key="1">
    <citation type="submission" date="2019-02" db="EMBL/GenBank/DDBJ databases">
        <title>Deep-cultivation of Planctomycetes and their phenomic and genomic characterization uncovers novel biology.</title>
        <authorList>
            <person name="Wiegand S."/>
            <person name="Jogler M."/>
            <person name="Boedeker C."/>
            <person name="Pinto D."/>
            <person name="Vollmers J."/>
            <person name="Rivas-Marin E."/>
            <person name="Kohn T."/>
            <person name="Peeters S.H."/>
            <person name="Heuer A."/>
            <person name="Rast P."/>
            <person name="Oberbeckmann S."/>
            <person name="Bunk B."/>
            <person name="Jeske O."/>
            <person name="Meyerdierks A."/>
            <person name="Storesund J.E."/>
            <person name="Kallscheuer N."/>
            <person name="Luecker S."/>
            <person name="Lage O.M."/>
            <person name="Pohl T."/>
            <person name="Merkel B.J."/>
            <person name="Hornburger P."/>
            <person name="Mueller R.-W."/>
            <person name="Bruemmer F."/>
            <person name="Labrenz M."/>
            <person name="Spormann A.M."/>
            <person name="Op den Camp H."/>
            <person name="Overmann J."/>
            <person name="Amann R."/>
            <person name="Jetten M.S.M."/>
            <person name="Mascher T."/>
            <person name="Medema M.H."/>
            <person name="Devos D.P."/>
            <person name="Kaster A.-K."/>
            <person name="Ovreas L."/>
            <person name="Rohde M."/>
            <person name="Galperin M.Y."/>
            <person name="Jogler C."/>
        </authorList>
    </citation>
    <scope>NUCLEOTIDE SEQUENCE [LARGE SCALE GENOMIC DNA]</scope>
    <source>
        <strain evidence="1 2">Mal33</strain>
    </source>
</reference>
<gene>
    <name evidence="1" type="ORF">Mal33_19840</name>
</gene>
<dbReference type="OrthoDB" id="291303at2"/>
<keyword evidence="2" id="KW-1185">Reference proteome</keyword>